<comment type="caution">
    <text evidence="1">The sequence shown here is derived from an EMBL/GenBank/DDBJ whole genome shotgun (WGS) entry which is preliminary data.</text>
</comment>
<evidence type="ECO:0000313" key="1">
    <source>
        <dbReference type="EMBL" id="KFM99231.1"/>
    </source>
</evidence>
<dbReference type="Proteomes" id="UP000029389">
    <property type="component" value="Unassembled WGS sequence"/>
</dbReference>
<organism evidence="1 3">
    <name type="scientific">Bacillus clarus</name>
    <dbReference type="NCBI Taxonomy" id="2338372"/>
    <lineage>
        <taxon>Bacteria</taxon>
        <taxon>Bacillati</taxon>
        <taxon>Bacillota</taxon>
        <taxon>Bacilli</taxon>
        <taxon>Bacillales</taxon>
        <taxon>Bacillaceae</taxon>
        <taxon>Bacillus</taxon>
        <taxon>Bacillus cereus group</taxon>
    </lineage>
</organism>
<proteinExistence type="predicted"/>
<protein>
    <submittedName>
        <fullName evidence="2">Minor capsid protein E</fullName>
    </submittedName>
    <submittedName>
        <fullName evidence="1">Phage major capsid E family protein</fullName>
    </submittedName>
</protein>
<reference evidence="2 4" key="2">
    <citation type="submission" date="2018-08" db="EMBL/GenBank/DDBJ databases">
        <title>Bacillus clarus sp. nov. strain PS00077A.</title>
        <authorList>
            <person name="Mendez Acevedo M."/>
            <person name="Carroll L."/>
            <person name="Mukherjee M."/>
            <person name="Wiedmann M."/>
            <person name="Kovac J."/>
        </authorList>
    </citation>
    <scope>NUCLEOTIDE SEQUENCE [LARGE SCALE GENOMIC DNA]</scope>
    <source>
        <strain evidence="2 4">PS00077A</strain>
    </source>
</reference>
<gene>
    <name evidence="2" type="ORF">D0U04_08765</name>
    <name evidence="1" type="ORF">DJ93_1179</name>
</gene>
<dbReference type="PATRIC" id="fig|1405.8.peg.1361"/>
<dbReference type="Proteomes" id="UP000264294">
    <property type="component" value="Unassembled WGS sequence"/>
</dbReference>
<evidence type="ECO:0000313" key="3">
    <source>
        <dbReference type="Proteomes" id="UP000029389"/>
    </source>
</evidence>
<name>A0A090YLX8_9BACI</name>
<sequence length="347" mass="38776">MGIAHLEQFQPPLLKVTVEEVLHNTPPTFADKVLPNVDSFDTNFAFDVVKHSKHIAGLIGYGSEPPVMDKDQVASKIGEVVKIGIKNIYSEEELLALNTPRNPSERESAVGKMVAKNVDIIGALQLRIALMKLEAIMKGELRYNQNGVKLNVDYGISEENRIVLPSGNDWSNPEHDIIGDIEEWAYKYQDLNGEFPDLMVIPPEVTKFIRLNKGIRAEVARMKGGTSGIPLYASNENIQKIFEEFGLPKIEFLKRRSITARNLYTGEDEQIEYALSNRIVFVKERAGETIFGPTVENGFDPGYHLEIYDKQEPIESVQRGVVAALPVITKPSLLMFADVISNEAPVQ</sequence>
<dbReference type="RefSeq" id="WP_042979769.1">
    <property type="nucleotide sequence ID" value="NZ_JMQC01000008.1"/>
</dbReference>
<keyword evidence="4" id="KW-1185">Reference proteome</keyword>
<dbReference type="EMBL" id="JMQC01000008">
    <property type="protein sequence ID" value="KFM99231.1"/>
    <property type="molecule type" value="Genomic_DNA"/>
</dbReference>
<accession>A0A090YLX8</accession>
<evidence type="ECO:0000313" key="2">
    <source>
        <dbReference type="EMBL" id="RFT67194.1"/>
    </source>
</evidence>
<dbReference type="InterPro" id="IPR053738">
    <property type="entry name" value="Lambda_capsid_assembly"/>
</dbReference>
<reference evidence="1 3" key="1">
    <citation type="submission" date="2014-04" db="EMBL/GenBank/DDBJ databases">
        <authorList>
            <person name="Bishop-Lilly K.A."/>
            <person name="Broomall S.M."/>
            <person name="Chain P.S."/>
            <person name="Chertkov O."/>
            <person name="Coyne S.R."/>
            <person name="Daligault H.E."/>
            <person name="Davenport K.W."/>
            <person name="Erkkila T."/>
            <person name="Frey K.G."/>
            <person name="Gibbons H.S."/>
            <person name="Gu W."/>
            <person name="Jaissle J."/>
            <person name="Johnson S.L."/>
            <person name="Koroleva G.I."/>
            <person name="Ladner J.T."/>
            <person name="Lo C.-C."/>
            <person name="Minogue T.D."/>
            <person name="Munk C."/>
            <person name="Palacios G.F."/>
            <person name="Redden C.L."/>
            <person name="Rosenzweig C.N."/>
            <person name="Scholz M.B."/>
            <person name="Teshima H."/>
            <person name="Xu Y."/>
        </authorList>
    </citation>
    <scope>NUCLEOTIDE SEQUENCE [LARGE SCALE GENOMIC DNA]</scope>
    <source>
        <strain evidence="1 3">BHP</strain>
    </source>
</reference>
<dbReference type="Gene3D" id="3.90.1690.10">
    <property type="entry name" value="phage-related protein like domain"/>
    <property type="match status" value="1"/>
</dbReference>
<dbReference type="Pfam" id="PF03864">
    <property type="entry name" value="Phage_cap_E"/>
    <property type="match status" value="1"/>
</dbReference>
<dbReference type="EMBL" id="QVOD01000008">
    <property type="protein sequence ID" value="RFT67194.1"/>
    <property type="molecule type" value="Genomic_DNA"/>
</dbReference>
<dbReference type="AlphaFoldDB" id="A0A090YLX8"/>
<dbReference type="InterPro" id="IPR005564">
    <property type="entry name" value="Major_capsid_GpE"/>
</dbReference>
<evidence type="ECO:0000313" key="4">
    <source>
        <dbReference type="Proteomes" id="UP000264294"/>
    </source>
</evidence>